<dbReference type="OrthoDB" id="444631at2759"/>
<evidence type="ECO:0000256" key="3">
    <source>
        <dbReference type="ARBA" id="ARBA00022989"/>
    </source>
</evidence>
<dbReference type="Pfam" id="PF20684">
    <property type="entry name" value="Fung_rhodopsin"/>
    <property type="match status" value="1"/>
</dbReference>
<feature type="compositionally biased region" description="Low complexity" evidence="6">
    <location>
        <begin position="322"/>
        <end position="336"/>
    </location>
</feature>
<keyword evidence="2 7" id="KW-0812">Transmembrane</keyword>
<dbReference type="GO" id="GO:0016020">
    <property type="term" value="C:membrane"/>
    <property type="evidence" value="ECO:0007669"/>
    <property type="project" value="UniProtKB-SubCell"/>
</dbReference>
<feature type="transmembrane region" description="Helical" evidence="7">
    <location>
        <begin position="82"/>
        <end position="104"/>
    </location>
</feature>
<evidence type="ECO:0000259" key="8">
    <source>
        <dbReference type="Pfam" id="PF20684"/>
    </source>
</evidence>
<accession>A0A2P5HHM6</accession>
<evidence type="ECO:0000256" key="5">
    <source>
        <dbReference type="ARBA" id="ARBA00038359"/>
    </source>
</evidence>
<keyword evidence="4 7" id="KW-0472">Membrane</keyword>
<comment type="similarity">
    <text evidence="5">Belongs to the SAT4 family.</text>
</comment>
<dbReference type="PANTHER" id="PTHR33048:SF92">
    <property type="entry name" value="INTEGRAL MEMBRANE PROTEIN"/>
    <property type="match status" value="1"/>
</dbReference>
<comment type="subcellular location">
    <subcellularLocation>
        <location evidence="1">Membrane</location>
        <topology evidence="1">Multi-pass membrane protein</topology>
    </subcellularLocation>
</comment>
<feature type="transmembrane region" description="Helical" evidence="7">
    <location>
        <begin position="165"/>
        <end position="185"/>
    </location>
</feature>
<dbReference type="AlphaFoldDB" id="A0A2P5HHM6"/>
<keyword evidence="3 7" id="KW-1133">Transmembrane helix</keyword>
<feature type="transmembrane region" description="Helical" evidence="7">
    <location>
        <begin position="12"/>
        <end position="30"/>
    </location>
</feature>
<feature type="transmembrane region" description="Helical" evidence="7">
    <location>
        <begin position="116"/>
        <end position="139"/>
    </location>
</feature>
<dbReference type="InterPro" id="IPR049326">
    <property type="entry name" value="Rhodopsin_dom_fungi"/>
</dbReference>
<evidence type="ECO:0000256" key="6">
    <source>
        <dbReference type="SAM" id="MobiDB-lite"/>
    </source>
</evidence>
<evidence type="ECO:0000256" key="2">
    <source>
        <dbReference type="ARBA" id="ARBA00022692"/>
    </source>
</evidence>
<dbReference type="Proteomes" id="UP000094444">
    <property type="component" value="Unassembled WGS sequence"/>
</dbReference>
<dbReference type="InterPro" id="IPR052337">
    <property type="entry name" value="SAT4-like"/>
</dbReference>
<feature type="compositionally biased region" description="Polar residues" evidence="6">
    <location>
        <begin position="337"/>
        <end position="363"/>
    </location>
</feature>
<feature type="transmembrane region" description="Helical" evidence="7">
    <location>
        <begin position="229"/>
        <end position="249"/>
    </location>
</feature>
<sequence>MLTPTETVAMEWVFFVLAFSFLVARFWVRFSLRQYQAWVSDVLLLAALVCTIGNIMCDTLIYKVDGLLEYKHVTQYLGKVRFSTKFFFDVGLYFPKFSLVMSYATMVPLTEPRMRVFLGCIATYLVLACLTAIFADLFWCGKDVSINWLHPLKCSSFSNSHLQKVTWTMNIVGELLLFVFPFPILNSLKFTQLREKIGLGLIFALGFFTILVSTGRFIFMLFLTNDISLSVWTTVEMCISIMVVSLMAMRPLLRRFGHAVTKTISKVKKDPSEQRCKGPKLPSCDRGVDTGEDVPLPFNTDRWWKWLVDLDVNTMSVTTTTTTTTQSGTMRTQRTGISTQMSTKASQMSRNATRHGTSGTGLLSSEEPLGLFDMDTREVHVDDNLVIDSDQEGLPYGA</sequence>
<keyword evidence="10" id="KW-1185">Reference proteome</keyword>
<gene>
    <name evidence="9" type="ORF">DHEL01_v211861</name>
</gene>
<evidence type="ECO:0000313" key="10">
    <source>
        <dbReference type="Proteomes" id="UP000094444"/>
    </source>
</evidence>
<organism evidence="9 10">
    <name type="scientific">Diaporthe helianthi</name>
    <dbReference type="NCBI Taxonomy" id="158607"/>
    <lineage>
        <taxon>Eukaryota</taxon>
        <taxon>Fungi</taxon>
        <taxon>Dikarya</taxon>
        <taxon>Ascomycota</taxon>
        <taxon>Pezizomycotina</taxon>
        <taxon>Sordariomycetes</taxon>
        <taxon>Sordariomycetidae</taxon>
        <taxon>Diaporthales</taxon>
        <taxon>Diaporthaceae</taxon>
        <taxon>Diaporthe</taxon>
    </lineage>
</organism>
<feature type="transmembrane region" description="Helical" evidence="7">
    <location>
        <begin position="197"/>
        <end position="223"/>
    </location>
</feature>
<comment type="caution">
    <text evidence="9">The sequence shown here is derived from an EMBL/GenBank/DDBJ whole genome shotgun (WGS) entry which is preliminary data.</text>
</comment>
<feature type="domain" description="Rhodopsin" evidence="8">
    <location>
        <begin position="24"/>
        <end position="255"/>
    </location>
</feature>
<reference evidence="9" key="1">
    <citation type="submission" date="2017-09" db="EMBL/GenBank/DDBJ databases">
        <title>Polyketide synthases of a Diaporthe helianthi virulent isolate.</title>
        <authorList>
            <person name="Baroncelli R."/>
        </authorList>
    </citation>
    <scope>NUCLEOTIDE SEQUENCE [LARGE SCALE GENOMIC DNA]</scope>
    <source>
        <strain evidence="9">7/96</strain>
    </source>
</reference>
<name>A0A2P5HHM6_DIAHE</name>
<evidence type="ECO:0000313" key="9">
    <source>
        <dbReference type="EMBL" id="POS69745.1"/>
    </source>
</evidence>
<dbReference type="PANTHER" id="PTHR33048">
    <property type="entry name" value="PTH11-LIKE INTEGRAL MEMBRANE PROTEIN (AFU_ORTHOLOGUE AFUA_5G11245)"/>
    <property type="match status" value="1"/>
</dbReference>
<dbReference type="STRING" id="158607.A0A2P5HHM6"/>
<evidence type="ECO:0000256" key="4">
    <source>
        <dbReference type="ARBA" id="ARBA00023136"/>
    </source>
</evidence>
<evidence type="ECO:0000256" key="1">
    <source>
        <dbReference type="ARBA" id="ARBA00004141"/>
    </source>
</evidence>
<proteinExistence type="inferred from homology"/>
<evidence type="ECO:0000256" key="7">
    <source>
        <dbReference type="SAM" id="Phobius"/>
    </source>
</evidence>
<dbReference type="InParanoid" id="A0A2P5HHM6"/>
<feature type="region of interest" description="Disordered" evidence="6">
    <location>
        <begin position="322"/>
        <end position="366"/>
    </location>
</feature>
<dbReference type="EMBL" id="MAVT02002020">
    <property type="protein sequence ID" value="POS69745.1"/>
    <property type="molecule type" value="Genomic_DNA"/>
</dbReference>
<protein>
    <recommendedName>
        <fullName evidence="8">Rhodopsin domain-containing protein</fullName>
    </recommendedName>
</protein>
<feature type="transmembrane region" description="Helical" evidence="7">
    <location>
        <begin position="42"/>
        <end position="62"/>
    </location>
</feature>